<feature type="region of interest" description="Disordered" evidence="1">
    <location>
        <begin position="506"/>
        <end position="529"/>
    </location>
</feature>
<evidence type="ECO:0000313" key="3">
    <source>
        <dbReference type="Proteomes" id="UP000604273"/>
    </source>
</evidence>
<protein>
    <submittedName>
        <fullName evidence="2">Uncharacterized protein</fullName>
    </submittedName>
</protein>
<name>A0A8H4WN93_9HYPO</name>
<dbReference type="AlphaFoldDB" id="A0A8H4WN93"/>
<proteinExistence type="predicted"/>
<evidence type="ECO:0000256" key="1">
    <source>
        <dbReference type="SAM" id="MobiDB-lite"/>
    </source>
</evidence>
<reference evidence="2" key="1">
    <citation type="journal article" date="2020" name="BMC Genomics">
        <title>Correction to: Identification and distribution of gene clusters required for synthesis of sphingolipid metabolism inhibitors in diverse species of the filamentous fungus Fusarium.</title>
        <authorList>
            <person name="Kim H.S."/>
            <person name="Lohmar J.M."/>
            <person name="Busman M."/>
            <person name="Brown D.W."/>
            <person name="Naumann T.A."/>
            <person name="Divon H.H."/>
            <person name="Lysoe E."/>
            <person name="Uhlig S."/>
            <person name="Proctor R.H."/>
        </authorList>
    </citation>
    <scope>NUCLEOTIDE SEQUENCE</scope>
    <source>
        <strain evidence="2">NRRL 45417</strain>
    </source>
</reference>
<sequence>MKTSASTDQLFFTAVLIAGINVSSTVQEFMAGRNSCPWLQLIQPCQGGEGSDSDMSSATSALSEELFTAQQSMTSFFDLEFEPAFPAPKPSFSTHDACSQTLSFAEALHRTQVVDHGTEATSFKASTQPQYCSLEMLSNKTLPLRQRSVDEAEGFMLFGASDTYSFHERVSTDSLSSREVAEPSSTLLLTYGKGNHFEPLRSIEEDQPSSREQSIPLSPPETCIDDEEGSHSVSAIESDDSSAEDIEERKAFACPYLRLDPGRYIECLSHRRLSPEEQWHEIWTTLFSRAMPIEGPYLGNTKEEVVGSMIAICKKGSSRVVPGILVEQLFCGFQALSDQGLTGMETESSSTCAGIDSIPVTPKDMEFDFALPVHQSQSPNGQVYYAPEQSGEVLQCSPGSEIQARSTDHDRFEGIGKNDIADYEPEKYSMVVQPQTVPNTSKTLHGSQTTHVPEDSYRWKSLGGWIPELDDDQDSYLWEPFGVTSDKVQPVPKPQMRLSLPAQPALFSPSQVSAVPKQHTESLPGLKLR</sequence>
<reference evidence="2" key="2">
    <citation type="submission" date="2020-05" db="EMBL/GenBank/DDBJ databases">
        <authorList>
            <person name="Kim H.-S."/>
            <person name="Proctor R.H."/>
            <person name="Brown D.W."/>
        </authorList>
    </citation>
    <scope>NUCLEOTIDE SEQUENCE</scope>
    <source>
        <strain evidence="2">NRRL 45417</strain>
    </source>
</reference>
<keyword evidence="3" id="KW-1185">Reference proteome</keyword>
<gene>
    <name evidence="2" type="ORF">FGADI_12510</name>
</gene>
<comment type="caution">
    <text evidence="2">The sequence shown here is derived from an EMBL/GenBank/DDBJ whole genome shotgun (WGS) entry which is preliminary data.</text>
</comment>
<evidence type="ECO:0000313" key="2">
    <source>
        <dbReference type="EMBL" id="KAF4944688.1"/>
    </source>
</evidence>
<feature type="region of interest" description="Disordered" evidence="1">
    <location>
        <begin position="204"/>
        <end position="244"/>
    </location>
</feature>
<organism evidence="2 3">
    <name type="scientific">Fusarium gaditjirri</name>
    <dbReference type="NCBI Taxonomy" id="282569"/>
    <lineage>
        <taxon>Eukaryota</taxon>
        <taxon>Fungi</taxon>
        <taxon>Dikarya</taxon>
        <taxon>Ascomycota</taxon>
        <taxon>Pezizomycotina</taxon>
        <taxon>Sordariomycetes</taxon>
        <taxon>Hypocreomycetidae</taxon>
        <taxon>Hypocreales</taxon>
        <taxon>Nectriaceae</taxon>
        <taxon>Fusarium</taxon>
        <taxon>Fusarium nisikadoi species complex</taxon>
    </lineage>
</organism>
<dbReference type="EMBL" id="JABFAI010000411">
    <property type="protein sequence ID" value="KAF4944688.1"/>
    <property type="molecule type" value="Genomic_DNA"/>
</dbReference>
<dbReference type="OrthoDB" id="3521097at2759"/>
<dbReference type="Proteomes" id="UP000604273">
    <property type="component" value="Unassembled WGS sequence"/>
</dbReference>
<accession>A0A8H4WN93</accession>